<reference evidence="2" key="1">
    <citation type="submission" date="2019-04" db="EMBL/GenBank/DDBJ databases">
        <title>Friends and foes A comparative genomics studyof 23 Aspergillus species from section Flavi.</title>
        <authorList>
            <consortium name="DOE Joint Genome Institute"/>
            <person name="Kjaerbolling I."/>
            <person name="Vesth T."/>
            <person name="Frisvad J.C."/>
            <person name="Nybo J.L."/>
            <person name="Theobald S."/>
            <person name="Kildgaard S."/>
            <person name="Isbrandt T."/>
            <person name="Kuo A."/>
            <person name="Sato A."/>
            <person name="Lyhne E.K."/>
            <person name="Kogle M.E."/>
            <person name="Wiebenga A."/>
            <person name="Kun R.S."/>
            <person name="Lubbers R.J."/>
            <person name="Makela M.R."/>
            <person name="Barry K."/>
            <person name="Chovatia M."/>
            <person name="Clum A."/>
            <person name="Daum C."/>
            <person name="Haridas S."/>
            <person name="He G."/>
            <person name="LaButti K."/>
            <person name="Lipzen A."/>
            <person name="Mondo S."/>
            <person name="Riley R."/>
            <person name="Salamov A."/>
            <person name="Simmons B.A."/>
            <person name="Magnuson J.K."/>
            <person name="Henrissat B."/>
            <person name="Mortensen U.H."/>
            <person name="Larsen T.O."/>
            <person name="Devries R.P."/>
            <person name="Grigoriev I.V."/>
            <person name="Machida M."/>
            <person name="Baker S.E."/>
            <person name="Andersen M.R."/>
        </authorList>
    </citation>
    <scope>NUCLEOTIDE SEQUENCE [LARGE SCALE GENOMIC DNA]</scope>
    <source>
        <strain evidence="2">IBT 14317</strain>
    </source>
</reference>
<protein>
    <submittedName>
        <fullName evidence="2">Uncharacterized protein</fullName>
    </submittedName>
</protein>
<organism evidence="2">
    <name type="scientific">Petromyces alliaceus</name>
    <name type="common">Aspergillus alliaceus</name>
    <dbReference type="NCBI Taxonomy" id="209559"/>
    <lineage>
        <taxon>Eukaryota</taxon>
        <taxon>Fungi</taxon>
        <taxon>Dikarya</taxon>
        <taxon>Ascomycota</taxon>
        <taxon>Pezizomycotina</taxon>
        <taxon>Eurotiomycetes</taxon>
        <taxon>Eurotiomycetidae</taxon>
        <taxon>Eurotiales</taxon>
        <taxon>Aspergillaceae</taxon>
        <taxon>Aspergillus</taxon>
        <taxon>Aspergillus subgen. Circumdati</taxon>
    </lineage>
</organism>
<name>A0A5N7CE79_PETAA</name>
<dbReference type="EMBL" id="ML735237">
    <property type="protein sequence ID" value="KAE8392414.1"/>
    <property type="molecule type" value="Genomic_DNA"/>
</dbReference>
<dbReference type="Proteomes" id="UP000326877">
    <property type="component" value="Unassembled WGS sequence"/>
</dbReference>
<accession>A0A5N7CE79</accession>
<feature type="compositionally biased region" description="Polar residues" evidence="1">
    <location>
        <begin position="24"/>
        <end position="43"/>
    </location>
</feature>
<gene>
    <name evidence="2" type="ORF">BDV23DRAFT_151194</name>
</gene>
<evidence type="ECO:0000256" key="1">
    <source>
        <dbReference type="SAM" id="MobiDB-lite"/>
    </source>
</evidence>
<proteinExistence type="predicted"/>
<evidence type="ECO:0000313" key="2">
    <source>
        <dbReference type="EMBL" id="KAE8392414.1"/>
    </source>
</evidence>
<feature type="region of interest" description="Disordered" evidence="1">
    <location>
        <begin position="24"/>
        <end position="72"/>
    </location>
</feature>
<dbReference type="AlphaFoldDB" id="A0A5N7CE79"/>
<sequence>MAAACAKEILSVVPHVQIDGTGLVSSRTQAESRGMDSRTSSLAETYHSGGGPMFLGNQSAENDINVRTDWQG</sequence>